<keyword evidence="3 8" id="KW-0812">Transmembrane</keyword>
<evidence type="ECO:0000256" key="1">
    <source>
        <dbReference type="ARBA" id="ARBA00004141"/>
    </source>
</evidence>
<keyword evidence="7 8" id="KW-0472">Membrane</keyword>
<dbReference type="SUPFAM" id="SSF55856">
    <property type="entry name" value="Cytochrome b5-like heme/steroid binding domain"/>
    <property type="match status" value="1"/>
</dbReference>
<evidence type="ECO:0000256" key="8">
    <source>
        <dbReference type="SAM" id="Phobius"/>
    </source>
</evidence>
<feature type="transmembrane region" description="Helical" evidence="8">
    <location>
        <begin position="316"/>
        <end position="332"/>
    </location>
</feature>
<organism evidence="10 11">
    <name type="scientific">Pristionchus fissidentatus</name>
    <dbReference type="NCBI Taxonomy" id="1538716"/>
    <lineage>
        <taxon>Eukaryota</taxon>
        <taxon>Metazoa</taxon>
        <taxon>Ecdysozoa</taxon>
        <taxon>Nematoda</taxon>
        <taxon>Chromadorea</taxon>
        <taxon>Rhabditida</taxon>
        <taxon>Rhabditina</taxon>
        <taxon>Diplogasteromorpha</taxon>
        <taxon>Diplogasteroidea</taxon>
        <taxon>Neodiplogasteridae</taxon>
        <taxon>Pristionchus</taxon>
    </lineage>
</organism>
<feature type="transmembrane region" description="Helical" evidence="8">
    <location>
        <begin position="274"/>
        <end position="296"/>
    </location>
</feature>
<dbReference type="GO" id="GO:0006629">
    <property type="term" value="P:lipid metabolic process"/>
    <property type="evidence" value="ECO:0007669"/>
    <property type="project" value="UniProtKB-KW"/>
</dbReference>
<feature type="transmembrane region" description="Helical" evidence="8">
    <location>
        <begin position="157"/>
        <end position="182"/>
    </location>
</feature>
<accession>A0AAV5WWM6</accession>
<keyword evidence="6" id="KW-0443">Lipid metabolism</keyword>
<evidence type="ECO:0000256" key="2">
    <source>
        <dbReference type="ARBA" id="ARBA00009295"/>
    </source>
</evidence>
<dbReference type="PIRSF" id="PIRSF015921">
    <property type="entry name" value="FA_sphinglp_des"/>
    <property type="match status" value="1"/>
</dbReference>
<evidence type="ECO:0000256" key="3">
    <source>
        <dbReference type="ARBA" id="ARBA00022692"/>
    </source>
</evidence>
<keyword evidence="11" id="KW-1185">Reference proteome</keyword>
<evidence type="ECO:0000313" key="11">
    <source>
        <dbReference type="Proteomes" id="UP001432322"/>
    </source>
</evidence>
<keyword evidence="5" id="KW-0560">Oxidoreductase</keyword>
<evidence type="ECO:0000256" key="5">
    <source>
        <dbReference type="ARBA" id="ARBA00023002"/>
    </source>
</evidence>
<name>A0AAV5WWM6_9BILA</name>
<dbReference type="Pfam" id="PF00487">
    <property type="entry name" value="FA_desaturase"/>
    <property type="match status" value="1"/>
</dbReference>
<dbReference type="EMBL" id="BTSY01000007">
    <property type="protein sequence ID" value="GMT35093.1"/>
    <property type="molecule type" value="Genomic_DNA"/>
</dbReference>
<sequence>AHKRREQTITRRSLFTQSGGTMVIRDIDHSPFWLKIDGRWVYVDESVMKAHPGGSAITTYRNKEATTVFHTFHGSSIVAGKWLAKLKEESKDEQPTIKDVEDELKGDDKINMGTFDITQEKADEIAKAFDKLRMDLRKEGYYQSDLMWYFRKCLEPIFMIALAVYLQVYHGQYFIAALLMGLSWQQLGWYMHECCHQQVFKNPYYNDLLSYFTGDLLQGFSSSGWKEQHNIHHAATNVLGRDGDLDLLPFYATVVQDLKLVDNWVLNMLPYQHIYWTFLLPLLRLSWLTSSITFVVGMPNNFYDVYKKKAAYEQPLLALHWTLVLYQLYLLPDWSTRMTFFLVSQLLGGFLLAHVVTYNHYSTVKFPYNAKILSNYPCLQIYTTRNMQPSPFIDWLWGGLNYQIEHHLFPTMPRHSLPKVMPRVKEFCEEHDIPYLVDDYITGWLLGLEQFGNVAKVAKKRLASMF</sequence>
<dbReference type="CDD" id="cd03506">
    <property type="entry name" value="Delta6-FADS-like"/>
    <property type="match status" value="1"/>
</dbReference>
<feature type="transmembrane region" description="Helical" evidence="8">
    <location>
        <begin position="338"/>
        <end position="358"/>
    </location>
</feature>
<dbReference type="InterPro" id="IPR012171">
    <property type="entry name" value="Fatty_acid_desaturase"/>
</dbReference>
<dbReference type="AlphaFoldDB" id="A0AAV5WWM6"/>
<dbReference type="InterPro" id="IPR005804">
    <property type="entry name" value="FA_desaturase_dom"/>
</dbReference>
<dbReference type="Proteomes" id="UP001432322">
    <property type="component" value="Unassembled WGS sequence"/>
</dbReference>
<evidence type="ECO:0000256" key="7">
    <source>
        <dbReference type="ARBA" id="ARBA00023136"/>
    </source>
</evidence>
<protein>
    <recommendedName>
        <fullName evidence="9">Fatty acid desaturase domain-containing protein</fullName>
    </recommendedName>
</protein>
<feature type="domain" description="Fatty acid desaturase" evidence="9">
    <location>
        <begin position="174"/>
        <end position="435"/>
    </location>
</feature>
<dbReference type="GO" id="GO:0016717">
    <property type="term" value="F:oxidoreductase activity, acting on paired donors, with oxidation of a pair of donors resulting in the reduction of molecular oxygen to two molecules of water"/>
    <property type="evidence" value="ECO:0007669"/>
    <property type="project" value="TreeGrafter"/>
</dbReference>
<evidence type="ECO:0000259" key="9">
    <source>
        <dbReference type="Pfam" id="PF00487"/>
    </source>
</evidence>
<gene>
    <name evidence="10" type="ORF">PFISCL1PPCAC_26390</name>
</gene>
<evidence type="ECO:0000256" key="6">
    <source>
        <dbReference type="ARBA" id="ARBA00023098"/>
    </source>
</evidence>
<comment type="similarity">
    <text evidence="2">Belongs to the fatty acid desaturase type 1 family.</text>
</comment>
<feature type="non-terminal residue" evidence="10">
    <location>
        <position position="1"/>
    </location>
</feature>
<dbReference type="GO" id="GO:0016020">
    <property type="term" value="C:membrane"/>
    <property type="evidence" value="ECO:0007669"/>
    <property type="project" value="UniProtKB-SubCell"/>
</dbReference>
<reference evidence="10" key="1">
    <citation type="submission" date="2023-10" db="EMBL/GenBank/DDBJ databases">
        <title>Genome assembly of Pristionchus species.</title>
        <authorList>
            <person name="Yoshida K."/>
            <person name="Sommer R.J."/>
        </authorList>
    </citation>
    <scope>NUCLEOTIDE SEQUENCE</scope>
    <source>
        <strain evidence="10">RS5133</strain>
    </source>
</reference>
<dbReference type="PANTHER" id="PTHR19353">
    <property type="entry name" value="FATTY ACID DESATURASE 2"/>
    <property type="match status" value="1"/>
</dbReference>
<dbReference type="InterPro" id="IPR036400">
    <property type="entry name" value="Cyt_B5-like_heme/steroid_sf"/>
</dbReference>
<comment type="caution">
    <text evidence="10">The sequence shown here is derived from an EMBL/GenBank/DDBJ whole genome shotgun (WGS) entry which is preliminary data.</text>
</comment>
<comment type="subcellular location">
    <subcellularLocation>
        <location evidence="1">Membrane</location>
        <topology evidence="1">Multi-pass membrane protein</topology>
    </subcellularLocation>
</comment>
<evidence type="ECO:0000256" key="4">
    <source>
        <dbReference type="ARBA" id="ARBA00022989"/>
    </source>
</evidence>
<proteinExistence type="inferred from homology"/>
<evidence type="ECO:0000313" key="10">
    <source>
        <dbReference type="EMBL" id="GMT35093.1"/>
    </source>
</evidence>
<dbReference type="PANTHER" id="PTHR19353:SF88">
    <property type="entry name" value="DELTA(5) FATTY ACID DESATURASE FAT-4"/>
    <property type="match status" value="1"/>
</dbReference>
<keyword evidence="4 8" id="KW-1133">Transmembrane helix</keyword>